<sequence length="97" mass="11331">MVGIILTFVIGAGMLALFNWLMGYGKGYIQIDFEERYFKEKEHIEAIRLELEKQGKKVHYQGNGYFIIDDRPYLFIERTVSMGGVPMQRTILKPIKK</sequence>
<organism evidence="2 3">
    <name type="scientific">[Bacillus] enclensis</name>
    <dbReference type="NCBI Taxonomy" id="1402860"/>
    <lineage>
        <taxon>Bacteria</taxon>
        <taxon>Bacillati</taxon>
        <taxon>Bacillota</taxon>
        <taxon>Bacilli</taxon>
        <taxon>Bacillales</taxon>
        <taxon>Bacillaceae</taxon>
        <taxon>Rossellomorea</taxon>
    </lineage>
</organism>
<keyword evidence="1" id="KW-0472">Membrane</keyword>
<feature type="transmembrane region" description="Helical" evidence="1">
    <location>
        <begin position="6"/>
        <end position="24"/>
    </location>
</feature>
<accession>A0A1C3YS12</accession>
<gene>
    <name evidence="2" type="ORF">GA0061094_0104</name>
</gene>
<reference evidence="3" key="1">
    <citation type="submission" date="2016-08" db="EMBL/GenBank/DDBJ databases">
        <authorList>
            <person name="Varghese N."/>
            <person name="Submissions Spin"/>
        </authorList>
    </citation>
    <scope>NUCLEOTIDE SEQUENCE [LARGE SCALE GENOMIC DNA]</scope>
    <source>
        <strain evidence="3">SGD-1123</strain>
    </source>
</reference>
<dbReference type="EMBL" id="FMAU01000001">
    <property type="protein sequence ID" value="SCB72886.1"/>
    <property type="molecule type" value="Genomic_DNA"/>
</dbReference>
<protein>
    <submittedName>
        <fullName evidence="2">Uncharacterized protein</fullName>
    </submittedName>
</protein>
<name>A0A1C3YS12_9BACI</name>
<dbReference type="AlphaFoldDB" id="A0A1C3YS12"/>
<proteinExistence type="predicted"/>
<keyword evidence="1" id="KW-1133">Transmembrane helix</keyword>
<evidence type="ECO:0000313" key="3">
    <source>
        <dbReference type="Proteomes" id="UP000181997"/>
    </source>
</evidence>
<dbReference type="Proteomes" id="UP000181997">
    <property type="component" value="Unassembled WGS sequence"/>
</dbReference>
<evidence type="ECO:0000256" key="1">
    <source>
        <dbReference type="SAM" id="Phobius"/>
    </source>
</evidence>
<keyword evidence="1" id="KW-0812">Transmembrane</keyword>
<dbReference type="RefSeq" id="WP_231938087.1">
    <property type="nucleotide sequence ID" value="NZ_FMAU01000001.1"/>
</dbReference>
<evidence type="ECO:0000313" key="2">
    <source>
        <dbReference type="EMBL" id="SCB72886.1"/>
    </source>
</evidence>
<keyword evidence="3" id="KW-1185">Reference proteome</keyword>